<feature type="compositionally biased region" description="Low complexity" evidence="8">
    <location>
        <begin position="1159"/>
        <end position="1173"/>
    </location>
</feature>
<dbReference type="SMART" id="SM00548">
    <property type="entry name" value="IRO"/>
    <property type="match status" value="1"/>
</dbReference>
<dbReference type="GO" id="GO:0045926">
    <property type="term" value="P:negative regulation of growth"/>
    <property type="evidence" value="ECO:0007669"/>
    <property type="project" value="UniProtKB-ARBA"/>
</dbReference>
<feature type="compositionally biased region" description="Polar residues" evidence="8">
    <location>
        <begin position="233"/>
        <end position="247"/>
    </location>
</feature>
<dbReference type="PANTHER" id="PTHR11211:SF40">
    <property type="entry name" value="MIRROR, ISOFORM C"/>
    <property type="match status" value="1"/>
</dbReference>
<feature type="compositionally biased region" description="Gly residues" evidence="8">
    <location>
        <begin position="622"/>
        <end position="637"/>
    </location>
</feature>
<accession>A0A6H5IXA0</accession>
<dbReference type="PANTHER" id="PTHR11211">
    <property type="entry name" value="IROQUOIS-CLASS HOMEODOMAIN PROTEIN IRX"/>
    <property type="match status" value="1"/>
</dbReference>
<dbReference type="GO" id="GO:0000978">
    <property type="term" value="F:RNA polymerase II cis-regulatory region sequence-specific DNA binding"/>
    <property type="evidence" value="ECO:0007669"/>
    <property type="project" value="TreeGrafter"/>
</dbReference>
<feature type="compositionally biased region" description="Low complexity" evidence="8">
    <location>
        <begin position="609"/>
        <end position="621"/>
    </location>
</feature>
<keyword evidence="4 7" id="KW-0371">Homeobox</keyword>
<sequence length="1224" mass="129817">MEGGESLAKGRGRKGGTRHGILSCLTRVWKRIVIYKRARCERGERYIHTGGDDCSVCTETAQKLGKMDYTVFEKIFGFARVHRTEIIIINCIGPSIIRVASTAATAAALRSPRRKRSQKEGGYASGAFHAAARERMQRRPPSANEISSPSLQVATMPNTYACFMRHYYSRRNVKSEYASSRVYHLNVIAIVAAYVCDYDICVPCVGLLTPSTPPCIMYVLLRAFAATAPSSLSAPFSPGRPTSCTRANDNRFHSRAPRRRMRKREKGKKVHEHSVQYSRHTASVLIAIVCIYTAKIYIYALRNKSCSALDAAAASRKRSHARAAHAVVAAATALSKNEEEKKTMFLSFFQAEISSSRIAVHTVLTSSFTEFEKFRKVQVRRLDTLTLRRDGLRIGALLNYDNAVHNMYVYVYSGARAAHLGTTTRWLKARKRRIAAQLLRYMYRCSRVIRRIASRRRVVGRIPVIRAISSQKAMRLICRIYIYATTTSLFIDIAILRAVALESSRSPRGLGKQLQSFCPVTVPATGVNATIAASSSSGGASSSSGIVNSATSPTASSHQASSGAGGGNNSNNNSSSSHPHHPPPPHHPIGLRMAVTSAVVRPAGASPTAVASVSPASQSGGSTSGGGGGGGGPGGGLPPNSAAGSAGSGRCCETGRTIFTDPLSGQTVCSCQYELFSGSYQRLGAIPTAALSMYTTPYAAAAAEGMAAYFPGLGAEQAPFYSSQAGGLDLKENLGAAGAAAAWPYPSVYHPYDATFAGYPFNGYGMDLNGARRKNATRETTSTLKAWLNEHKKNPYPTKGEKIMLAIITKMTLTQVSTWFANARRRLKKENKMTWEPRNRVEDEDNNNDDDDSGRKSVDDKDRLDSKDSGTGSSEDGERGPSASHRLDLIHGSSGPGGLGPGRHDFDSWNESRPASSPGSPECLYDRDRPPHHPLQFANHPGLLAASAGQQQRGHPHHPHHHPLLRHHSPERTSPGGHPLPPSTSHSGGGGGIVATPGSNSSSKPRIWSLADMASKDGDAQSASAMAAAAVLSSPYANSNNVGKIFSPLASRLPPHHPLHPAQMHAAAAAAAAASGGGPAGHYIKPPGAEFYRNFYGAAPHEMAILEQYQRTLALGGVMPPTSCAPNMLHGASSSSAAAAAAAAANLKIPFSINNGGNSTTSGGGATPTSSSSQAVMLTTVQSGISPSSSSQASSNGSTTEQQSPNPSSGASLAPTELKSPGRV</sequence>
<evidence type="ECO:0000256" key="2">
    <source>
        <dbReference type="ARBA" id="ARBA00008446"/>
    </source>
</evidence>
<feature type="compositionally biased region" description="Low complexity" evidence="8">
    <location>
        <begin position="638"/>
        <end position="647"/>
    </location>
</feature>
<dbReference type="InterPro" id="IPR003893">
    <property type="entry name" value="Iroquois_homeo"/>
</dbReference>
<evidence type="ECO:0000313" key="11">
    <source>
        <dbReference type="Proteomes" id="UP000479190"/>
    </source>
</evidence>
<dbReference type="InterPro" id="IPR008422">
    <property type="entry name" value="KN_HD"/>
</dbReference>
<dbReference type="GO" id="GO:0000981">
    <property type="term" value="F:DNA-binding transcription factor activity, RNA polymerase II-specific"/>
    <property type="evidence" value="ECO:0007669"/>
    <property type="project" value="InterPro"/>
</dbReference>
<evidence type="ECO:0000256" key="8">
    <source>
        <dbReference type="SAM" id="MobiDB-lite"/>
    </source>
</evidence>
<proteinExistence type="inferred from homology"/>
<feature type="region of interest" description="Disordered" evidence="8">
    <location>
        <begin position="233"/>
        <end position="273"/>
    </location>
</feature>
<gene>
    <name evidence="10" type="ORF">TBRA_LOCUS14551</name>
</gene>
<dbReference type="AlphaFoldDB" id="A0A6H5IXA0"/>
<dbReference type="InterPro" id="IPR017970">
    <property type="entry name" value="Homeobox_CS"/>
</dbReference>
<feature type="region of interest" description="Disordered" evidence="8">
    <location>
        <begin position="837"/>
        <end position="1005"/>
    </location>
</feature>
<feature type="compositionally biased region" description="Basic residues" evidence="8">
    <location>
        <begin position="253"/>
        <end position="271"/>
    </location>
</feature>
<dbReference type="GO" id="GO:0045317">
    <property type="term" value="P:equator specification"/>
    <property type="evidence" value="ECO:0007669"/>
    <property type="project" value="UniProtKB-ARBA"/>
</dbReference>
<dbReference type="InterPro" id="IPR009057">
    <property type="entry name" value="Homeodomain-like_sf"/>
</dbReference>
<evidence type="ECO:0000256" key="5">
    <source>
        <dbReference type="ARBA" id="ARBA00023159"/>
    </source>
</evidence>
<dbReference type="GO" id="GO:0048468">
    <property type="term" value="P:cell development"/>
    <property type="evidence" value="ECO:0007669"/>
    <property type="project" value="TreeGrafter"/>
</dbReference>
<feature type="domain" description="Homeobox" evidence="9">
    <location>
        <begin position="767"/>
        <end position="830"/>
    </location>
</feature>
<feature type="compositionally biased region" description="Polar residues" evidence="8">
    <location>
        <begin position="1199"/>
        <end position="1211"/>
    </location>
</feature>
<dbReference type="PROSITE" id="PS00027">
    <property type="entry name" value="HOMEOBOX_1"/>
    <property type="match status" value="1"/>
</dbReference>
<keyword evidence="3 7" id="KW-0238">DNA-binding</keyword>
<dbReference type="GO" id="GO:0042693">
    <property type="term" value="P:muscle cell fate commitment"/>
    <property type="evidence" value="ECO:0007669"/>
    <property type="project" value="UniProtKB-ARBA"/>
</dbReference>
<protein>
    <recommendedName>
        <fullName evidence="9">Homeobox domain-containing protein</fullName>
    </recommendedName>
</protein>
<dbReference type="GO" id="GO:0030182">
    <property type="term" value="P:neuron differentiation"/>
    <property type="evidence" value="ECO:0007669"/>
    <property type="project" value="TreeGrafter"/>
</dbReference>
<feature type="compositionally biased region" description="Basic and acidic residues" evidence="8">
    <location>
        <begin position="853"/>
        <end position="868"/>
    </location>
</feature>
<keyword evidence="6 7" id="KW-0539">Nucleus</keyword>
<dbReference type="GO" id="GO:0005634">
    <property type="term" value="C:nucleus"/>
    <property type="evidence" value="ECO:0007669"/>
    <property type="project" value="UniProtKB-SubCell"/>
</dbReference>
<evidence type="ECO:0000256" key="1">
    <source>
        <dbReference type="ARBA" id="ARBA00004123"/>
    </source>
</evidence>
<dbReference type="Proteomes" id="UP000479190">
    <property type="component" value="Unassembled WGS sequence"/>
</dbReference>
<feature type="region of interest" description="Disordered" evidence="8">
    <location>
        <begin position="533"/>
        <end position="590"/>
    </location>
</feature>
<evidence type="ECO:0000256" key="7">
    <source>
        <dbReference type="PROSITE-ProRule" id="PRU00108"/>
    </source>
</evidence>
<evidence type="ECO:0000313" key="10">
    <source>
        <dbReference type="EMBL" id="CAB0042963.1"/>
    </source>
</evidence>
<comment type="similarity">
    <text evidence="2">Belongs to the TALE/IRO homeobox family.</text>
</comment>
<organism evidence="10 11">
    <name type="scientific">Trichogramma brassicae</name>
    <dbReference type="NCBI Taxonomy" id="86971"/>
    <lineage>
        <taxon>Eukaryota</taxon>
        <taxon>Metazoa</taxon>
        <taxon>Ecdysozoa</taxon>
        <taxon>Arthropoda</taxon>
        <taxon>Hexapoda</taxon>
        <taxon>Insecta</taxon>
        <taxon>Pterygota</taxon>
        <taxon>Neoptera</taxon>
        <taxon>Endopterygota</taxon>
        <taxon>Hymenoptera</taxon>
        <taxon>Apocrita</taxon>
        <taxon>Proctotrupomorpha</taxon>
        <taxon>Chalcidoidea</taxon>
        <taxon>Trichogrammatidae</taxon>
        <taxon>Trichogramma</taxon>
    </lineage>
</organism>
<feature type="region of interest" description="Disordered" evidence="8">
    <location>
        <begin position="609"/>
        <end position="647"/>
    </location>
</feature>
<dbReference type="SUPFAM" id="SSF46689">
    <property type="entry name" value="Homeodomain-like"/>
    <property type="match status" value="1"/>
</dbReference>
<dbReference type="Gene3D" id="1.10.10.60">
    <property type="entry name" value="Homeodomain-like"/>
    <property type="match status" value="1"/>
</dbReference>
<comment type="subcellular location">
    <subcellularLocation>
        <location evidence="1 7">Nucleus</location>
    </subcellularLocation>
</comment>
<evidence type="ECO:0000256" key="6">
    <source>
        <dbReference type="ARBA" id="ARBA00023242"/>
    </source>
</evidence>
<evidence type="ECO:0000256" key="4">
    <source>
        <dbReference type="ARBA" id="ARBA00023155"/>
    </source>
</evidence>
<keyword evidence="5" id="KW-0010">Activator</keyword>
<feature type="compositionally biased region" description="Low complexity" evidence="8">
    <location>
        <begin position="533"/>
        <end position="545"/>
    </location>
</feature>
<evidence type="ECO:0000256" key="3">
    <source>
        <dbReference type="ARBA" id="ARBA00023125"/>
    </source>
</evidence>
<dbReference type="InterPro" id="IPR001356">
    <property type="entry name" value="HD"/>
</dbReference>
<dbReference type="SMART" id="SM00389">
    <property type="entry name" value="HOX"/>
    <property type="match status" value="1"/>
</dbReference>
<dbReference type="EMBL" id="CADCXV010001250">
    <property type="protein sequence ID" value="CAB0042963.1"/>
    <property type="molecule type" value="Genomic_DNA"/>
</dbReference>
<evidence type="ECO:0000259" key="9">
    <source>
        <dbReference type="PROSITE" id="PS50071"/>
    </source>
</evidence>
<dbReference type="Pfam" id="PF05920">
    <property type="entry name" value="Homeobox_KN"/>
    <property type="match status" value="1"/>
</dbReference>
<dbReference type="GO" id="GO:0007474">
    <property type="term" value="P:imaginal disc-derived wing vein specification"/>
    <property type="evidence" value="ECO:0007669"/>
    <property type="project" value="UniProtKB-ARBA"/>
</dbReference>
<feature type="compositionally biased region" description="Acidic residues" evidence="8">
    <location>
        <begin position="842"/>
        <end position="852"/>
    </location>
</feature>
<dbReference type="OrthoDB" id="5399138at2759"/>
<feature type="DNA-binding region" description="Homeobox" evidence="7">
    <location>
        <begin position="769"/>
        <end position="831"/>
    </location>
</feature>
<dbReference type="PROSITE" id="PS50071">
    <property type="entry name" value="HOMEOBOX_2"/>
    <property type="match status" value="1"/>
</dbReference>
<feature type="region of interest" description="Disordered" evidence="8">
    <location>
        <begin position="1159"/>
        <end position="1224"/>
    </location>
</feature>
<feature type="compositionally biased region" description="Polar residues" evidence="8">
    <location>
        <begin position="909"/>
        <end position="919"/>
    </location>
</feature>
<dbReference type="CDD" id="cd00086">
    <property type="entry name" value="homeodomain"/>
    <property type="match status" value="1"/>
</dbReference>
<keyword evidence="11" id="KW-1185">Reference proteome</keyword>
<name>A0A6H5IXA0_9HYME</name>
<feature type="compositionally biased region" description="Low complexity" evidence="8">
    <location>
        <begin position="1183"/>
        <end position="1198"/>
    </location>
</feature>
<reference evidence="10 11" key="1">
    <citation type="submission" date="2020-02" db="EMBL/GenBank/DDBJ databases">
        <authorList>
            <person name="Ferguson B K."/>
        </authorList>
    </citation>
    <scope>NUCLEOTIDE SEQUENCE [LARGE SCALE GENOMIC DNA]</scope>
</reference>
<feature type="compositionally biased region" description="Basic residues" evidence="8">
    <location>
        <begin position="954"/>
        <end position="969"/>
    </location>
</feature>
<dbReference type="FunFam" id="1.10.10.60:FF:000003">
    <property type="entry name" value="Iroquois-class homeobox protein IRX"/>
    <property type="match status" value="1"/>
</dbReference>